<feature type="signal peptide" evidence="1">
    <location>
        <begin position="1"/>
        <end position="27"/>
    </location>
</feature>
<dbReference type="EMBL" id="JASSVS010000006">
    <property type="protein sequence ID" value="MDL0431998.1"/>
    <property type="molecule type" value="Genomic_DNA"/>
</dbReference>
<sequence>MTLKHWTLVGGAVACLIVSAYSTIATAAPWLEPGDNRARFALQKLADRGHLNRTTSTWPVMMGTVHSGLGRETGSDTRAIGGPLAYLKFEMDRQGKQGWRAEYELGATSEPAVVRGFQAGPRENAETSLNVQWQGESWAFGLKPGLAVNPEDDESLRLDGSYLAATAGNWVFGAGTIDRWWGPGWQSSLILSNNARPMPAVWLNRKDASAPESDWLKWVGPWQFTVFAGQLEDERAVPEAKLIGMRLTVRPIEGLDIGFSRAIMFGGKGRSESASTLWDALIGRDNSQDGAENDPGNQLGSIDARYGFAIGDQSMGVYAQMMGEDEAGAFPARKSWLLGTDWTTQVLKGDQQWFLEYTNTLADDFLGDAMPNISFEHFQYRTGFRYHGRNMASVFDGDAEAITLGAHHFLPSGSNFTAKVSYVELNKDGGNRVVIPNAEVFYTVPADSQNVAIIDLGYGVQALNGWLNLTFQATDKKIEYISGKKDQWSLGASWTYRL</sequence>
<organism evidence="2 3">
    <name type="scientific">Marinobacter azerbaijanicus</name>
    <dbReference type="NCBI Taxonomy" id="3050455"/>
    <lineage>
        <taxon>Bacteria</taxon>
        <taxon>Pseudomonadati</taxon>
        <taxon>Pseudomonadota</taxon>
        <taxon>Gammaproteobacteria</taxon>
        <taxon>Pseudomonadales</taxon>
        <taxon>Marinobacteraceae</taxon>
        <taxon>Marinobacter</taxon>
    </lineage>
</organism>
<protein>
    <submittedName>
        <fullName evidence="2">Capsule assembly Wzi family protein</fullName>
    </submittedName>
</protein>
<evidence type="ECO:0000256" key="1">
    <source>
        <dbReference type="SAM" id="SignalP"/>
    </source>
</evidence>
<dbReference type="PROSITE" id="PS51257">
    <property type="entry name" value="PROKAR_LIPOPROTEIN"/>
    <property type="match status" value="1"/>
</dbReference>
<dbReference type="RefSeq" id="WP_285391148.1">
    <property type="nucleotide sequence ID" value="NZ_JASSVS010000006.1"/>
</dbReference>
<dbReference type="InterPro" id="IPR026950">
    <property type="entry name" value="Caps_assemb_Wzi"/>
</dbReference>
<evidence type="ECO:0000313" key="3">
    <source>
        <dbReference type="Proteomes" id="UP001227964"/>
    </source>
</evidence>
<dbReference type="Proteomes" id="UP001227964">
    <property type="component" value="Unassembled WGS sequence"/>
</dbReference>
<feature type="chain" id="PRO_5046627067" evidence="1">
    <location>
        <begin position="28"/>
        <end position="498"/>
    </location>
</feature>
<name>A0ABT7IED3_9GAMM</name>
<proteinExistence type="predicted"/>
<keyword evidence="1" id="KW-0732">Signal</keyword>
<gene>
    <name evidence="2" type="ORF">QPM17_12705</name>
</gene>
<accession>A0ABT7IED3</accession>
<keyword evidence="3" id="KW-1185">Reference proteome</keyword>
<dbReference type="Pfam" id="PF14052">
    <property type="entry name" value="Caps_assemb_Wzi"/>
    <property type="match status" value="1"/>
</dbReference>
<reference evidence="2 3" key="1">
    <citation type="submission" date="2023-06" db="EMBL/GenBank/DDBJ databases">
        <title>Marinobacter azerbaijanicus a moderately halophilic, isolated from Urmia Lake in Azerbaijan region of Iran.</title>
        <authorList>
            <person name="Sanchez-Porro C."/>
            <person name="Aghdam E.M."/>
            <person name="Saheb S.M."/>
            <person name="Tarhriz V."/>
            <person name="Kazemi E."/>
            <person name="Ammozegar M.A."/>
            <person name="Ventosa A."/>
            <person name="Hejazi M.S."/>
        </authorList>
    </citation>
    <scope>NUCLEOTIDE SEQUENCE [LARGE SCALE GENOMIC DNA]</scope>
    <source>
        <strain evidence="2 3">TBZ242</strain>
    </source>
</reference>
<dbReference type="Gene3D" id="2.40.160.130">
    <property type="entry name" value="Capsule assembly protein Wzi"/>
    <property type="match status" value="1"/>
</dbReference>
<evidence type="ECO:0000313" key="2">
    <source>
        <dbReference type="EMBL" id="MDL0431998.1"/>
    </source>
</evidence>
<comment type="caution">
    <text evidence="2">The sequence shown here is derived from an EMBL/GenBank/DDBJ whole genome shotgun (WGS) entry which is preliminary data.</text>
</comment>
<dbReference type="InterPro" id="IPR038636">
    <property type="entry name" value="Wzi_sf"/>
</dbReference>